<evidence type="ECO:0000313" key="3">
    <source>
        <dbReference type="Proteomes" id="UP000005206"/>
    </source>
</evidence>
<dbReference type="InParanoid" id="C7YNF0"/>
<dbReference type="AlphaFoldDB" id="C7YNF0"/>
<dbReference type="Proteomes" id="UP000005206">
    <property type="component" value="Chromosome 3"/>
</dbReference>
<proteinExistence type="predicted"/>
<evidence type="ECO:0000259" key="1">
    <source>
        <dbReference type="Pfam" id="PF20248"/>
    </source>
</evidence>
<evidence type="ECO:0000313" key="2">
    <source>
        <dbReference type="EMBL" id="EEU47108.1"/>
    </source>
</evidence>
<dbReference type="KEGG" id="nhe:NECHADRAFT_78206"/>
<gene>
    <name evidence="2" type="ORF">NECHADRAFT_78206</name>
</gene>
<keyword evidence="3" id="KW-1185">Reference proteome</keyword>
<sequence length="402" mass="44007">MDSATFSSPQKEIRAASFQALQRCLTLWKRAVRYTAKAIYERSRLPIKQVRIKKQEANHYSTNYGARSLDVPGGLLVADDAEHQADRTTVVARDEAVPLSANREEPKVGNGLGGVVAWHLFQEVLMDDLGVVFNLQSTIVPVKQIACVAWIRVQLQKILPVLVAGLRKRGVGTCRVDDALALELDLLLIQCECGDEYLLMSGKRDSNSLLQASFDAFMNFLMNFEPFFFQMTARVSAGVRFTLDLWLVTIRINVEISTGLDLNGPPFGGVVHVDFWVFGFGIKFVTSAKPQSSIALNRFFAIAAKTGSSSGASSGTFLTGGGDAKPPAKPQPDTAAILLTCETGLLPPLQDVKAEAIGPHDKAPEDDKWYVNGANFSLMASFQIPVTSARLTEKRTRRIEKG</sequence>
<dbReference type="eggNOG" id="ENOG502RK5P">
    <property type="taxonomic scope" value="Eukaryota"/>
</dbReference>
<dbReference type="Pfam" id="PF20248">
    <property type="entry name" value="DUF6603"/>
    <property type="match status" value="1"/>
</dbReference>
<accession>C7YNF0</accession>
<dbReference type="GeneID" id="9664395"/>
<reference evidence="2 3" key="1">
    <citation type="journal article" date="2009" name="PLoS Genet.">
        <title>The genome of Nectria haematococca: contribution of supernumerary chromosomes to gene expansion.</title>
        <authorList>
            <person name="Coleman J.J."/>
            <person name="Rounsley S.D."/>
            <person name="Rodriguez-Carres M."/>
            <person name="Kuo A."/>
            <person name="Wasmann C.C."/>
            <person name="Grimwood J."/>
            <person name="Schmutz J."/>
            <person name="Taga M."/>
            <person name="White G.J."/>
            <person name="Zhou S."/>
            <person name="Schwartz D.C."/>
            <person name="Freitag M."/>
            <person name="Ma L.J."/>
            <person name="Danchin E.G."/>
            <person name="Henrissat B."/>
            <person name="Coutinho P.M."/>
            <person name="Nelson D.R."/>
            <person name="Straney D."/>
            <person name="Napoli C.A."/>
            <person name="Barker B.M."/>
            <person name="Gribskov M."/>
            <person name="Rep M."/>
            <person name="Kroken S."/>
            <person name="Molnar I."/>
            <person name="Rensing C."/>
            <person name="Kennell J.C."/>
            <person name="Zamora J."/>
            <person name="Farman M.L."/>
            <person name="Selker E.U."/>
            <person name="Salamov A."/>
            <person name="Shapiro H."/>
            <person name="Pangilinan J."/>
            <person name="Lindquist E."/>
            <person name="Lamers C."/>
            <person name="Grigoriev I.V."/>
            <person name="Geiser D.M."/>
            <person name="Covert S.F."/>
            <person name="Temporini E."/>
            <person name="Vanetten H.D."/>
        </authorList>
    </citation>
    <scope>NUCLEOTIDE SEQUENCE [LARGE SCALE GENOMIC DNA]</scope>
    <source>
        <strain evidence="3">ATCC MYA-4622 / CBS 123669 / FGSC 9596 / NRRL 45880 / 77-13-4</strain>
    </source>
</reference>
<organism evidence="2 3">
    <name type="scientific">Fusarium vanettenii (strain ATCC MYA-4622 / CBS 123669 / FGSC 9596 / NRRL 45880 / 77-13-4)</name>
    <name type="common">Fusarium solani subsp. pisi</name>
    <dbReference type="NCBI Taxonomy" id="660122"/>
    <lineage>
        <taxon>Eukaryota</taxon>
        <taxon>Fungi</taxon>
        <taxon>Dikarya</taxon>
        <taxon>Ascomycota</taxon>
        <taxon>Pezizomycotina</taxon>
        <taxon>Sordariomycetes</taxon>
        <taxon>Hypocreomycetidae</taxon>
        <taxon>Hypocreales</taxon>
        <taxon>Nectriaceae</taxon>
        <taxon>Fusarium</taxon>
        <taxon>Fusarium solani species complex</taxon>
        <taxon>Fusarium vanettenii</taxon>
    </lineage>
</organism>
<dbReference type="VEuPathDB" id="FungiDB:NECHADRAFT_78206"/>
<protein>
    <recommendedName>
        <fullName evidence="1">DUF6603 domain-containing protein</fullName>
    </recommendedName>
</protein>
<dbReference type="EMBL" id="GG698897">
    <property type="protein sequence ID" value="EEU47108.1"/>
    <property type="molecule type" value="Genomic_DNA"/>
</dbReference>
<name>C7YNF0_FUSV7</name>
<dbReference type="STRING" id="660122.C7YNF0"/>
<dbReference type="InterPro" id="IPR046538">
    <property type="entry name" value="DUF6603"/>
</dbReference>
<feature type="domain" description="DUF6603" evidence="1">
    <location>
        <begin position="209"/>
        <end position="300"/>
    </location>
</feature>
<dbReference type="HOGENOM" id="CLU_685286_0_0_1"/>
<dbReference type="OrthoDB" id="5352492at2759"/>
<dbReference type="RefSeq" id="XP_003052821.1">
    <property type="nucleotide sequence ID" value="XM_003052775.1"/>
</dbReference>